<dbReference type="PANTHER" id="PTHR10279">
    <property type="entry name" value="ORNITHINE DECARBOXYLASE ANTIZYME"/>
    <property type="match status" value="1"/>
</dbReference>
<dbReference type="Proteomes" id="UP000250140">
    <property type="component" value="Unassembled WGS sequence"/>
</dbReference>
<evidence type="ECO:0000256" key="1">
    <source>
        <dbReference type="ARBA" id="ARBA00002307"/>
    </source>
</evidence>
<dbReference type="InterPro" id="IPR002993">
    <property type="entry name" value="ODC_AZ"/>
</dbReference>
<dbReference type="EMBL" id="KV749051">
    <property type="protein sequence ID" value="OCL11399.1"/>
    <property type="molecule type" value="Genomic_DNA"/>
</dbReference>
<dbReference type="OrthoDB" id="5959761at2759"/>
<dbReference type="GO" id="GO:0008073">
    <property type="term" value="F:ornithine decarboxylase inhibitor activity"/>
    <property type="evidence" value="ECO:0007669"/>
    <property type="project" value="InterPro"/>
</dbReference>
<dbReference type="PANTHER" id="PTHR10279:SF10">
    <property type="entry name" value="ORNITHINE DECARBOXYLASE ANTIZYME"/>
    <property type="match status" value="1"/>
</dbReference>
<evidence type="ECO:0000256" key="4">
    <source>
        <dbReference type="ARBA" id="ARBA00017712"/>
    </source>
</evidence>
<dbReference type="GO" id="GO:0045732">
    <property type="term" value="P:positive regulation of protein catabolic process"/>
    <property type="evidence" value="ECO:0007669"/>
    <property type="project" value="TreeGrafter"/>
</dbReference>
<dbReference type="AlphaFoldDB" id="A0A8E2JVR2"/>
<keyword evidence="7" id="KW-1185">Reference proteome</keyword>
<evidence type="ECO:0000313" key="7">
    <source>
        <dbReference type="Proteomes" id="UP000250140"/>
    </source>
</evidence>
<sequence length="274" mass="29560">MNYSSAQANIRASCYAVDACSTALQGFHYSTTGAGGGIPSPPLSPPLSAYGSSKGSGGYNSISLGRRGLRRGGAAYTITEESERLFCETLRAVFLGEGNSASQDSLVTGVQNDQKLLQGHSDYGCDVKSSDSGSVAGYEERIRGLPSPKVDGFVERRGLVTQWVEIWDYVGGARFRGFVAEKEDGEKAMFVFFDDGVTGSDLKPGLMALLELCDLPFFSCSRLIVCLDRNTNPTEMKALTRDLGWVGFGLTTLAEWTHTDEITSDSWIFMGMDV</sequence>
<reference evidence="6 7" key="1">
    <citation type="journal article" date="2016" name="Nat. Commun.">
        <title>Ectomycorrhizal ecology is imprinted in the genome of the dominant symbiotic fungus Cenococcum geophilum.</title>
        <authorList>
            <consortium name="DOE Joint Genome Institute"/>
            <person name="Peter M."/>
            <person name="Kohler A."/>
            <person name="Ohm R.A."/>
            <person name="Kuo A."/>
            <person name="Krutzmann J."/>
            <person name="Morin E."/>
            <person name="Arend M."/>
            <person name="Barry K.W."/>
            <person name="Binder M."/>
            <person name="Choi C."/>
            <person name="Clum A."/>
            <person name="Copeland A."/>
            <person name="Grisel N."/>
            <person name="Haridas S."/>
            <person name="Kipfer T."/>
            <person name="LaButti K."/>
            <person name="Lindquist E."/>
            <person name="Lipzen A."/>
            <person name="Maire R."/>
            <person name="Meier B."/>
            <person name="Mihaltcheva S."/>
            <person name="Molinier V."/>
            <person name="Murat C."/>
            <person name="Poggeler S."/>
            <person name="Quandt C.A."/>
            <person name="Sperisen C."/>
            <person name="Tritt A."/>
            <person name="Tisserant E."/>
            <person name="Crous P.W."/>
            <person name="Henrissat B."/>
            <person name="Nehls U."/>
            <person name="Egli S."/>
            <person name="Spatafora J.W."/>
            <person name="Grigoriev I.V."/>
            <person name="Martin F.M."/>
        </authorList>
    </citation>
    <scope>NUCLEOTIDE SEQUENCE [LARGE SCALE GENOMIC DNA]</scope>
    <source>
        <strain evidence="6 7">CBS 207.34</strain>
    </source>
</reference>
<dbReference type="Pfam" id="PF02100">
    <property type="entry name" value="ODC_AZ"/>
    <property type="match status" value="1"/>
</dbReference>
<dbReference type="GO" id="GO:0005737">
    <property type="term" value="C:cytoplasm"/>
    <property type="evidence" value="ECO:0007669"/>
    <property type="project" value="TreeGrafter"/>
</dbReference>
<proteinExistence type="inferred from homology"/>
<dbReference type="GO" id="GO:0005634">
    <property type="term" value="C:nucleus"/>
    <property type="evidence" value="ECO:0007669"/>
    <property type="project" value="TreeGrafter"/>
</dbReference>
<evidence type="ECO:0000256" key="5">
    <source>
        <dbReference type="ARBA" id="ARBA00022758"/>
    </source>
</evidence>
<dbReference type="InterPro" id="IPR016181">
    <property type="entry name" value="Acyl_CoA_acyltransferase"/>
</dbReference>
<evidence type="ECO:0000256" key="3">
    <source>
        <dbReference type="ARBA" id="ARBA00011486"/>
    </source>
</evidence>
<name>A0A8E2JVR2_9PEZI</name>
<comment type="subunit">
    <text evidence="3">Interacts with ODC and thereby sterically blocks ODC homodimerization.</text>
</comment>
<protein>
    <recommendedName>
        <fullName evidence="4">Ornithine decarboxylase antizyme</fullName>
    </recommendedName>
</protein>
<comment type="similarity">
    <text evidence="2">Belongs to the ODC antizyme family.</text>
</comment>
<dbReference type="GO" id="GO:0075523">
    <property type="term" value="P:viral translational frameshifting"/>
    <property type="evidence" value="ECO:0007669"/>
    <property type="project" value="UniProtKB-KW"/>
</dbReference>
<keyword evidence="5" id="KW-0688">Ribosomal frameshifting</keyword>
<accession>A0A8E2JVR2</accession>
<dbReference type="Gene3D" id="3.40.630.60">
    <property type="match status" value="1"/>
</dbReference>
<evidence type="ECO:0000313" key="6">
    <source>
        <dbReference type="EMBL" id="OCL11399.1"/>
    </source>
</evidence>
<evidence type="ECO:0000256" key="2">
    <source>
        <dbReference type="ARBA" id="ARBA00008796"/>
    </source>
</evidence>
<organism evidence="6 7">
    <name type="scientific">Glonium stellatum</name>
    <dbReference type="NCBI Taxonomy" id="574774"/>
    <lineage>
        <taxon>Eukaryota</taxon>
        <taxon>Fungi</taxon>
        <taxon>Dikarya</taxon>
        <taxon>Ascomycota</taxon>
        <taxon>Pezizomycotina</taxon>
        <taxon>Dothideomycetes</taxon>
        <taxon>Pleosporomycetidae</taxon>
        <taxon>Gloniales</taxon>
        <taxon>Gloniaceae</taxon>
        <taxon>Glonium</taxon>
    </lineage>
</organism>
<comment type="function">
    <text evidence="1">Ornithine decarboxylase (ODC) antizyme protein that negatively regulates ODC activity and intracellular polyamine biosynthesis in response to increased intracellular polyamine levels. Binds to ODC monomers, inhibiting the assembly of the functional ODC homodimer, and targets the monomers for ubiquitin-independent proteolytic destruction by the 26S proteasome.</text>
</comment>
<dbReference type="SUPFAM" id="SSF55729">
    <property type="entry name" value="Acyl-CoA N-acyltransferases (Nat)"/>
    <property type="match status" value="1"/>
</dbReference>
<gene>
    <name evidence="6" type="ORF">AOQ84DRAFT_313931</name>
</gene>
<dbReference type="InterPro" id="IPR038581">
    <property type="entry name" value="ODC_AZ_sf"/>
</dbReference>